<dbReference type="STRING" id="765912.Thimo_1739"/>
<dbReference type="RefSeq" id="WP_015280654.1">
    <property type="nucleotide sequence ID" value="NC_019940.1"/>
</dbReference>
<dbReference type="GO" id="GO:0032153">
    <property type="term" value="C:cell division site"/>
    <property type="evidence" value="ECO:0007669"/>
    <property type="project" value="TreeGrafter"/>
</dbReference>
<dbReference type="Gene3D" id="3.30.70.1070">
    <property type="entry name" value="Sporulation related repeat"/>
    <property type="match status" value="1"/>
</dbReference>
<evidence type="ECO:0000256" key="2">
    <source>
        <dbReference type="SAM" id="Phobius"/>
    </source>
</evidence>
<dbReference type="Pfam" id="PF05036">
    <property type="entry name" value="SPOR"/>
    <property type="match status" value="1"/>
</dbReference>
<protein>
    <submittedName>
        <fullName evidence="4">Cell division protein</fullName>
    </submittedName>
</protein>
<dbReference type="Proteomes" id="UP000010816">
    <property type="component" value="Chromosome"/>
</dbReference>
<dbReference type="HOGENOM" id="CLU_076835_0_1_6"/>
<dbReference type="PATRIC" id="fig|765912.4.peg.1706"/>
<dbReference type="PANTHER" id="PTHR38687:SF1">
    <property type="entry name" value="CELL DIVISION PROTEIN DEDD"/>
    <property type="match status" value="1"/>
</dbReference>
<dbReference type="eggNOG" id="COG3087">
    <property type="taxonomic scope" value="Bacteria"/>
</dbReference>
<dbReference type="PROSITE" id="PS51724">
    <property type="entry name" value="SPOR"/>
    <property type="match status" value="1"/>
</dbReference>
<dbReference type="GO" id="GO:0030428">
    <property type="term" value="C:cell septum"/>
    <property type="evidence" value="ECO:0007669"/>
    <property type="project" value="TreeGrafter"/>
</dbReference>
<dbReference type="KEGG" id="tmb:Thimo_1739"/>
<keyword evidence="2" id="KW-0812">Transmembrane</keyword>
<keyword evidence="4" id="KW-0131">Cell cycle</keyword>
<evidence type="ECO:0000313" key="4">
    <source>
        <dbReference type="EMBL" id="AGA90513.1"/>
    </source>
</evidence>
<keyword evidence="5" id="KW-1185">Reference proteome</keyword>
<feature type="region of interest" description="Disordered" evidence="1">
    <location>
        <begin position="83"/>
        <end position="119"/>
    </location>
</feature>
<feature type="compositionally biased region" description="Pro residues" evidence="1">
    <location>
        <begin position="89"/>
        <end position="99"/>
    </location>
</feature>
<evidence type="ECO:0000256" key="1">
    <source>
        <dbReference type="SAM" id="MobiDB-lite"/>
    </source>
</evidence>
<reference evidence="4 5" key="1">
    <citation type="submission" date="2011-09" db="EMBL/GenBank/DDBJ databases">
        <title>Complete sequence of chromosome of Thioflavicoccus mobilis 8321.</title>
        <authorList>
            <consortium name="US DOE Joint Genome Institute"/>
            <person name="Lucas S."/>
            <person name="Han J."/>
            <person name="Lapidus A."/>
            <person name="Cheng J.-F."/>
            <person name="Goodwin L."/>
            <person name="Pitluck S."/>
            <person name="Peters L."/>
            <person name="Ovchinnikova G."/>
            <person name="Lu M."/>
            <person name="Detter J.C."/>
            <person name="Han C."/>
            <person name="Tapia R."/>
            <person name="Land M."/>
            <person name="Hauser L."/>
            <person name="Kyrpides N."/>
            <person name="Ivanova N."/>
            <person name="Pagani I."/>
            <person name="Vogl K."/>
            <person name="Liu Z."/>
            <person name="Imhoff J."/>
            <person name="Thiel V."/>
            <person name="Frigaard N.-U."/>
            <person name="Bryant D."/>
            <person name="Woyke T."/>
        </authorList>
    </citation>
    <scope>NUCLEOTIDE SEQUENCE [LARGE SCALE GENOMIC DNA]</scope>
    <source>
        <strain evidence="4 5">8321</strain>
    </source>
</reference>
<proteinExistence type="predicted"/>
<dbReference type="InterPro" id="IPR036680">
    <property type="entry name" value="SPOR-like_sf"/>
</dbReference>
<evidence type="ECO:0000313" key="5">
    <source>
        <dbReference type="Proteomes" id="UP000010816"/>
    </source>
</evidence>
<dbReference type="OrthoDB" id="8558195at2"/>
<keyword evidence="2" id="KW-0472">Membrane</keyword>
<dbReference type="SUPFAM" id="SSF110997">
    <property type="entry name" value="Sporulation related repeat"/>
    <property type="match status" value="1"/>
</dbReference>
<feature type="domain" description="SPOR" evidence="3">
    <location>
        <begin position="123"/>
        <end position="203"/>
    </location>
</feature>
<feature type="transmembrane region" description="Helical" evidence="2">
    <location>
        <begin position="21"/>
        <end position="41"/>
    </location>
</feature>
<dbReference type="GO" id="GO:0032506">
    <property type="term" value="P:cytokinetic process"/>
    <property type="evidence" value="ECO:0007669"/>
    <property type="project" value="TreeGrafter"/>
</dbReference>
<name>L0GUU5_9GAMM</name>
<organism evidence="4 5">
    <name type="scientific">Thioflavicoccus mobilis 8321</name>
    <dbReference type="NCBI Taxonomy" id="765912"/>
    <lineage>
        <taxon>Bacteria</taxon>
        <taxon>Pseudomonadati</taxon>
        <taxon>Pseudomonadota</taxon>
        <taxon>Gammaproteobacteria</taxon>
        <taxon>Chromatiales</taxon>
        <taxon>Chromatiaceae</taxon>
        <taxon>Thioflavicoccus</taxon>
    </lineage>
</organism>
<dbReference type="EMBL" id="CP003051">
    <property type="protein sequence ID" value="AGA90513.1"/>
    <property type="molecule type" value="Genomic_DNA"/>
</dbReference>
<dbReference type="PANTHER" id="PTHR38687">
    <property type="entry name" value="CELL DIVISION PROTEIN DEDD-RELATED"/>
    <property type="match status" value="1"/>
</dbReference>
<accession>L0GUU5</accession>
<sequence length="203" mass="22070">MTLDYRRGSPPPRPKRREPKPCFFWFVLGGMLGAFGVGLAWTSKAPAPHAGADDTSTQAARSAPAQPSFYFYDILPEMEVPVPDEEEIPPAPVPSPPPSAVDTPANTAAVKPPAIRPTPPSAAATGDVYLLQVASFRRPEEATRLKQRLAALGIQAQIQTVTINNKDTYHRVRTGPLASREQLSQVRDLLRRNGLESIAIKVK</sequence>
<dbReference type="GO" id="GO:0042834">
    <property type="term" value="F:peptidoglycan binding"/>
    <property type="evidence" value="ECO:0007669"/>
    <property type="project" value="InterPro"/>
</dbReference>
<dbReference type="InterPro" id="IPR052521">
    <property type="entry name" value="Cell_div_SPOR-domain"/>
</dbReference>
<keyword evidence="2" id="KW-1133">Transmembrane helix</keyword>
<evidence type="ECO:0000259" key="3">
    <source>
        <dbReference type="PROSITE" id="PS51724"/>
    </source>
</evidence>
<keyword evidence="4" id="KW-0132">Cell division</keyword>
<dbReference type="AlphaFoldDB" id="L0GUU5"/>
<dbReference type="InterPro" id="IPR007730">
    <property type="entry name" value="SPOR-like_dom"/>
</dbReference>
<gene>
    <name evidence="4" type="ORF">Thimo_1739</name>
</gene>